<dbReference type="OrthoDB" id="6421049at2759"/>
<evidence type="ECO:0000313" key="2">
    <source>
        <dbReference type="EMBL" id="GBL71045.1"/>
    </source>
</evidence>
<gene>
    <name evidence="2" type="ORF">AVEN_122289_1</name>
</gene>
<sequence>MDDKSGRLKKKRGVTRTSVTKICKAIETELTKTDVNVDALEEMLEQLAVESNELKNLDSQIEEFVSDDKLEKEVKEVAEYTQKIITWKFRPTKKNTRTDKKC</sequence>
<dbReference type="EMBL" id="BGPR01154244">
    <property type="protein sequence ID" value="GBL71045.1"/>
    <property type="molecule type" value="Genomic_DNA"/>
</dbReference>
<protein>
    <submittedName>
        <fullName evidence="2">Uncharacterized protein</fullName>
    </submittedName>
</protein>
<evidence type="ECO:0000256" key="1">
    <source>
        <dbReference type="SAM" id="Coils"/>
    </source>
</evidence>
<keyword evidence="3" id="KW-1185">Reference proteome</keyword>
<name>A0A4Y1ZXQ7_ARAVE</name>
<dbReference type="AlphaFoldDB" id="A0A4Y1ZXQ7"/>
<organism evidence="2 3">
    <name type="scientific">Araneus ventricosus</name>
    <name type="common">Orbweaver spider</name>
    <name type="synonym">Epeira ventricosa</name>
    <dbReference type="NCBI Taxonomy" id="182803"/>
    <lineage>
        <taxon>Eukaryota</taxon>
        <taxon>Metazoa</taxon>
        <taxon>Ecdysozoa</taxon>
        <taxon>Arthropoda</taxon>
        <taxon>Chelicerata</taxon>
        <taxon>Arachnida</taxon>
        <taxon>Araneae</taxon>
        <taxon>Araneomorphae</taxon>
        <taxon>Entelegynae</taxon>
        <taxon>Araneoidea</taxon>
        <taxon>Araneidae</taxon>
        <taxon>Araneus</taxon>
    </lineage>
</organism>
<proteinExistence type="predicted"/>
<feature type="coiled-coil region" evidence="1">
    <location>
        <begin position="30"/>
        <end position="67"/>
    </location>
</feature>
<dbReference type="Proteomes" id="UP000499080">
    <property type="component" value="Unassembled WGS sequence"/>
</dbReference>
<reference evidence="2 3" key="1">
    <citation type="journal article" date="2019" name="Sci. Rep.">
        <title>Orb-weaving spider Araneus ventricosus genome elucidates the spidroin gene catalogue.</title>
        <authorList>
            <person name="Kono N."/>
            <person name="Nakamura H."/>
            <person name="Ohtoshi R."/>
            <person name="Moran D.A.P."/>
            <person name="Shinohara A."/>
            <person name="Yoshida Y."/>
            <person name="Fujiwara M."/>
            <person name="Mori M."/>
            <person name="Tomita M."/>
            <person name="Arakawa K."/>
        </authorList>
    </citation>
    <scope>NUCLEOTIDE SEQUENCE [LARGE SCALE GENOMIC DNA]</scope>
</reference>
<evidence type="ECO:0000313" key="3">
    <source>
        <dbReference type="Proteomes" id="UP000499080"/>
    </source>
</evidence>
<keyword evidence="1" id="KW-0175">Coiled coil</keyword>
<accession>A0A4Y1ZXQ7</accession>
<comment type="caution">
    <text evidence="2">The sequence shown here is derived from an EMBL/GenBank/DDBJ whole genome shotgun (WGS) entry which is preliminary data.</text>
</comment>